<evidence type="ECO:0000256" key="1">
    <source>
        <dbReference type="SAM" id="Coils"/>
    </source>
</evidence>
<keyword evidence="4" id="KW-1185">Reference proteome</keyword>
<evidence type="ECO:0008006" key="5">
    <source>
        <dbReference type="Google" id="ProtNLM"/>
    </source>
</evidence>
<proteinExistence type="predicted"/>
<feature type="coiled-coil region" evidence="1">
    <location>
        <begin position="27"/>
        <end position="54"/>
    </location>
</feature>
<name>A0ABR9S6E0_9BURK</name>
<gene>
    <name evidence="3" type="ORF">IM787_16090</name>
</gene>
<accession>A0ABR9S6E0</accession>
<keyword evidence="2" id="KW-0732">Signal</keyword>
<organism evidence="3 4">
    <name type="scientific">Ramlibacter pallidus</name>
    <dbReference type="NCBI Taxonomy" id="2780087"/>
    <lineage>
        <taxon>Bacteria</taxon>
        <taxon>Pseudomonadati</taxon>
        <taxon>Pseudomonadota</taxon>
        <taxon>Betaproteobacteria</taxon>
        <taxon>Burkholderiales</taxon>
        <taxon>Comamonadaceae</taxon>
        <taxon>Ramlibacter</taxon>
    </lineage>
</organism>
<dbReference type="Proteomes" id="UP000806285">
    <property type="component" value="Unassembled WGS sequence"/>
</dbReference>
<dbReference type="RefSeq" id="WP_193677692.1">
    <property type="nucleotide sequence ID" value="NZ_JADDIV010000004.1"/>
</dbReference>
<evidence type="ECO:0000313" key="4">
    <source>
        <dbReference type="Proteomes" id="UP000806285"/>
    </source>
</evidence>
<dbReference type="EMBL" id="JADDIV010000004">
    <property type="protein sequence ID" value="MBE7369085.1"/>
    <property type="molecule type" value="Genomic_DNA"/>
</dbReference>
<evidence type="ECO:0000313" key="3">
    <source>
        <dbReference type="EMBL" id="MBE7369085.1"/>
    </source>
</evidence>
<comment type="caution">
    <text evidence="3">The sequence shown here is derived from an EMBL/GenBank/DDBJ whole genome shotgun (WGS) entry which is preliminary data.</text>
</comment>
<evidence type="ECO:0000256" key="2">
    <source>
        <dbReference type="SAM" id="SignalP"/>
    </source>
</evidence>
<protein>
    <recommendedName>
        <fullName evidence="5">DUF1090 domain-containing protein</fullName>
    </recommendedName>
</protein>
<keyword evidence="1" id="KW-0175">Coiled coil</keyword>
<feature type="signal peptide" evidence="2">
    <location>
        <begin position="1"/>
        <end position="21"/>
    </location>
</feature>
<feature type="chain" id="PRO_5045441419" description="DUF1090 domain-containing protein" evidence="2">
    <location>
        <begin position="22"/>
        <end position="191"/>
    </location>
</feature>
<sequence>MKALRLAAAAAFACSAIAALAATPYNEEQVKAHKVRIEEQYDQAQARCRRVEGHVREICNERARGERDIQSAELRLQAQPSADNDEKLRLARAEATYSMALVQCKPLDGQARSVCRDDAKRVFEDARREAKLQKDVMQQVIASDNSVRERTAQADRLAEQQLAAARQRCEALPAEGRQPCLEDAKRRFEQR</sequence>
<reference evidence="3 4" key="1">
    <citation type="submission" date="2020-10" db="EMBL/GenBank/DDBJ databases">
        <title>Ramlibacter sp. HM2 16S ribosomal RNA gene Genome sequencing and assembly.</title>
        <authorList>
            <person name="Kang M."/>
        </authorList>
    </citation>
    <scope>NUCLEOTIDE SEQUENCE [LARGE SCALE GENOMIC DNA]</scope>
    <source>
        <strain evidence="3 4">HM2</strain>
    </source>
</reference>